<keyword evidence="2" id="KW-1185">Reference proteome</keyword>
<evidence type="ECO:0000313" key="2">
    <source>
        <dbReference type="Proteomes" id="UP001239111"/>
    </source>
</evidence>
<protein>
    <submittedName>
        <fullName evidence="1">Uncharacterized protein</fullName>
    </submittedName>
</protein>
<sequence length="158" mass="18099">MNNNQNMSNTVGVTFEFFRSSSESKQEKIKDFWKYLDSQNILTPVRALKVNAKTPGGDTCSRDDHSSSQTAPVNVKKIPVRPKSSTKKSAKQGKCYDPSSKLEKYLREDLRYADTVEVPFEDISAELEEYHKRLLRCGCDNKECDCKKKIPKKKRPSK</sequence>
<organism evidence="1 2">
    <name type="scientific">Eretmocerus hayati</name>
    <dbReference type="NCBI Taxonomy" id="131215"/>
    <lineage>
        <taxon>Eukaryota</taxon>
        <taxon>Metazoa</taxon>
        <taxon>Ecdysozoa</taxon>
        <taxon>Arthropoda</taxon>
        <taxon>Hexapoda</taxon>
        <taxon>Insecta</taxon>
        <taxon>Pterygota</taxon>
        <taxon>Neoptera</taxon>
        <taxon>Endopterygota</taxon>
        <taxon>Hymenoptera</taxon>
        <taxon>Apocrita</taxon>
        <taxon>Proctotrupomorpha</taxon>
        <taxon>Chalcidoidea</taxon>
        <taxon>Aphelinidae</taxon>
        <taxon>Aphelininae</taxon>
        <taxon>Eretmocerus</taxon>
    </lineage>
</organism>
<dbReference type="EMBL" id="CM056743">
    <property type="protein sequence ID" value="KAJ8670227.1"/>
    <property type="molecule type" value="Genomic_DNA"/>
</dbReference>
<name>A0ACC2NJ06_9HYME</name>
<comment type="caution">
    <text evidence="1">The sequence shown here is derived from an EMBL/GenBank/DDBJ whole genome shotgun (WGS) entry which is preliminary data.</text>
</comment>
<reference evidence="1" key="1">
    <citation type="submission" date="2023-04" db="EMBL/GenBank/DDBJ databases">
        <title>A chromosome-level genome assembly of the parasitoid wasp Eretmocerus hayati.</title>
        <authorList>
            <person name="Zhong Y."/>
            <person name="Liu S."/>
            <person name="Liu Y."/>
        </authorList>
    </citation>
    <scope>NUCLEOTIDE SEQUENCE</scope>
    <source>
        <strain evidence="1">ZJU_SS_LIU_2023</strain>
    </source>
</reference>
<gene>
    <name evidence="1" type="ORF">QAD02_001486</name>
</gene>
<proteinExistence type="predicted"/>
<dbReference type="Proteomes" id="UP001239111">
    <property type="component" value="Chromosome 3"/>
</dbReference>
<evidence type="ECO:0000313" key="1">
    <source>
        <dbReference type="EMBL" id="KAJ8670227.1"/>
    </source>
</evidence>
<accession>A0ACC2NJ06</accession>